<dbReference type="GeneID" id="115818248"/>
<feature type="disulfide bond" evidence="5">
    <location>
        <begin position="193"/>
        <end position="212"/>
    </location>
</feature>
<dbReference type="GO" id="GO:0005604">
    <property type="term" value="C:basement membrane"/>
    <property type="evidence" value="ECO:0007669"/>
    <property type="project" value="TreeGrafter"/>
</dbReference>
<dbReference type="PANTHER" id="PTHR12352">
    <property type="entry name" value="SECRETED MODULAR CALCIUM-BINDING PROTEIN"/>
    <property type="match status" value="1"/>
</dbReference>
<dbReference type="PANTHER" id="PTHR12352:SF3">
    <property type="entry name" value="NIDOGEN-2"/>
    <property type="match status" value="1"/>
</dbReference>
<gene>
    <name evidence="11" type="primary">cd74b</name>
</gene>
<keyword evidence="2" id="KW-0964">Secreted</keyword>
<dbReference type="InterPro" id="IPR015386">
    <property type="entry name" value="MHC_II-assoc_invar/CLIP_MHC-bd"/>
</dbReference>
<dbReference type="SMART" id="SM00211">
    <property type="entry name" value="TY"/>
    <property type="match status" value="1"/>
</dbReference>
<evidence type="ECO:0000313" key="10">
    <source>
        <dbReference type="Proteomes" id="UP000504632"/>
    </source>
</evidence>
<dbReference type="InterPro" id="IPR043530">
    <property type="entry name" value="CD74_antigen"/>
</dbReference>
<dbReference type="RefSeq" id="XP_030637437.1">
    <property type="nucleotide sequence ID" value="XM_030781577.1"/>
</dbReference>
<keyword evidence="8" id="KW-0812">Transmembrane</keyword>
<keyword evidence="4 5" id="KW-1015">Disulfide bond</keyword>
<organism evidence="10 11">
    <name type="scientific">Chanos chanos</name>
    <name type="common">Milkfish</name>
    <name type="synonym">Mugil chanos</name>
    <dbReference type="NCBI Taxonomy" id="29144"/>
    <lineage>
        <taxon>Eukaryota</taxon>
        <taxon>Metazoa</taxon>
        <taxon>Chordata</taxon>
        <taxon>Craniata</taxon>
        <taxon>Vertebrata</taxon>
        <taxon>Euteleostomi</taxon>
        <taxon>Actinopterygii</taxon>
        <taxon>Neopterygii</taxon>
        <taxon>Teleostei</taxon>
        <taxon>Ostariophysi</taxon>
        <taxon>Gonorynchiformes</taxon>
        <taxon>Chanidae</taxon>
        <taxon>Chanos</taxon>
    </lineage>
</organism>
<keyword evidence="3" id="KW-0677">Repeat</keyword>
<accession>A0A6J2VZF1</accession>
<dbReference type="CTD" id="30645"/>
<dbReference type="GO" id="GO:0005615">
    <property type="term" value="C:extracellular space"/>
    <property type="evidence" value="ECO:0007669"/>
    <property type="project" value="TreeGrafter"/>
</dbReference>
<dbReference type="Proteomes" id="UP000504632">
    <property type="component" value="Chromosome 8"/>
</dbReference>
<dbReference type="InParanoid" id="A0A6J2VZF1"/>
<name>A0A6J2VZF1_CHACN</name>
<evidence type="ECO:0000256" key="3">
    <source>
        <dbReference type="ARBA" id="ARBA00022737"/>
    </source>
</evidence>
<feature type="compositionally biased region" description="Polar residues" evidence="7">
    <location>
        <begin position="146"/>
        <end position="169"/>
    </location>
</feature>
<dbReference type="Pfam" id="PF09307">
    <property type="entry name" value="MHC2-interact"/>
    <property type="match status" value="1"/>
</dbReference>
<dbReference type="FunCoup" id="A0A6J2VZF1">
    <property type="interactions" value="29"/>
</dbReference>
<evidence type="ECO:0000313" key="11">
    <source>
        <dbReference type="RefSeq" id="XP_030637437.1"/>
    </source>
</evidence>
<feature type="transmembrane region" description="Helical" evidence="8">
    <location>
        <begin position="33"/>
        <end position="55"/>
    </location>
</feature>
<dbReference type="PIRSF" id="PIRSF001992">
    <property type="entry name" value="CD74_antigen"/>
    <property type="match status" value="1"/>
</dbReference>
<dbReference type="InterPro" id="IPR051950">
    <property type="entry name" value="Dev_reg/Prot_inhib"/>
</dbReference>
<feature type="domain" description="Thyroglobulin type-1" evidence="9">
    <location>
        <begin position="151"/>
        <end position="212"/>
    </location>
</feature>
<dbReference type="GO" id="GO:0006886">
    <property type="term" value="P:intracellular protein transport"/>
    <property type="evidence" value="ECO:0007669"/>
    <property type="project" value="InterPro"/>
</dbReference>
<comment type="subcellular location">
    <subcellularLocation>
        <location evidence="1">Secreted</location>
    </subcellularLocation>
</comment>
<evidence type="ECO:0000256" key="4">
    <source>
        <dbReference type="ARBA" id="ARBA00023157"/>
    </source>
</evidence>
<proteinExistence type="predicted"/>
<evidence type="ECO:0000256" key="2">
    <source>
        <dbReference type="ARBA" id="ARBA00022525"/>
    </source>
</evidence>
<evidence type="ECO:0000256" key="6">
    <source>
        <dbReference type="PROSITE-ProRule" id="PRU00500"/>
    </source>
</evidence>
<protein>
    <submittedName>
        <fullName evidence="11">CD74 molecule, major histocompatibility complex, class II invariant chain b</fullName>
    </submittedName>
</protein>
<dbReference type="CDD" id="cd00191">
    <property type="entry name" value="TY"/>
    <property type="match status" value="1"/>
</dbReference>
<dbReference type="GO" id="GO:0016020">
    <property type="term" value="C:membrane"/>
    <property type="evidence" value="ECO:0007669"/>
    <property type="project" value="InterPro"/>
</dbReference>
<keyword evidence="10" id="KW-1185">Reference proteome</keyword>
<keyword evidence="8" id="KW-1133">Transmembrane helix</keyword>
<dbReference type="InterPro" id="IPR000716">
    <property type="entry name" value="Thyroglobulin_1"/>
</dbReference>
<feature type="region of interest" description="Disordered" evidence="7">
    <location>
        <begin position="98"/>
        <end position="169"/>
    </location>
</feature>
<reference evidence="11" key="1">
    <citation type="submission" date="2025-08" db="UniProtKB">
        <authorList>
            <consortium name="RefSeq"/>
        </authorList>
    </citation>
    <scope>IDENTIFICATION</scope>
</reference>
<keyword evidence="8" id="KW-0472">Membrane</keyword>
<dbReference type="AlphaFoldDB" id="A0A6J2VZF1"/>
<dbReference type="Pfam" id="PF00086">
    <property type="entry name" value="Thyroglobulin_1"/>
    <property type="match status" value="1"/>
</dbReference>
<dbReference type="PROSITE" id="PS51162">
    <property type="entry name" value="THYROGLOBULIN_1_2"/>
    <property type="match status" value="1"/>
</dbReference>
<evidence type="ECO:0000259" key="9">
    <source>
        <dbReference type="PROSITE" id="PS51162"/>
    </source>
</evidence>
<feature type="region of interest" description="Disordered" evidence="7">
    <location>
        <begin position="1"/>
        <end position="26"/>
    </location>
</feature>
<dbReference type="InterPro" id="IPR036857">
    <property type="entry name" value="Thyroglobulin_1_sf"/>
</dbReference>
<sequence length="221" mass="24153">MAEPQHPPLLRSPSQTSAVETPNRGSTRHALKVAGLTLLAGMLIAGQAITAYMVYNQREKLSTLETRTEMLREVSRRPTVMRTPMRMHLPLNTVPLLADLPDSEKKDGSASVPTAKRTPMRMHLPLNTVPLLADLPDSEKKDGSASPPTVQTKCQREASGQDQTQLPSFKPQCDNQGNYLPKQCWSSTGFCWCVDKNGAQVTGTLTEGEPNCTETSSAPQQ</sequence>
<feature type="compositionally biased region" description="Polar residues" evidence="7">
    <location>
        <begin position="12"/>
        <end position="25"/>
    </location>
</feature>
<feature type="disulfide bond" evidence="5 6">
    <location>
        <begin position="154"/>
        <end position="173"/>
    </location>
</feature>
<dbReference type="GO" id="GO:0007160">
    <property type="term" value="P:cell-matrix adhesion"/>
    <property type="evidence" value="ECO:0007669"/>
    <property type="project" value="TreeGrafter"/>
</dbReference>
<dbReference type="GO" id="GO:0042289">
    <property type="term" value="F:MHC class II protein binding"/>
    <property type="evidence" value="ECO:0007669"/>
    <property type="project" value="InterPro"/>
</dbReference>
<dbReference type="GO" id="GO:0019882">
    <property type="term" value="P:antigen processing and presentation"/>
    <property type="evidence" value="ECO:0007669"/>
    <property type="project" value="InterPro"/>
</dbReference>
<dbReference type="SUPFAM" id="SSF57610">
    <property type="entry name" value="Thyroglobulin type-1 domain"/>
    <property type="match status" value="1"/>
</dbReference>
<evidence type="ECO:0000256" key="7">
    <source>
        <dbReference type="SAM" id="MobiDB-lite"/>
    </source>
</evidence>
<dbReference type="GO" id="GO:0035718">
    <property type="term" value="F:macrophage migration inhibitory factor binding"/>
    <property type="evidence" value="ECO:0007669"/>
    <property type="project" value="InterPro"/>
</dbReference>
<evidence type="ECO:0000256" key="1">
    <source>
        <dbReference type="ARBA" id="ARBA00004613"/>
    </source>
</evidence>
<comment type="caution">
    <text evidence="6">Lacks conserved residue(s) required for the propagation of feature annotation.</text>
</comment>
<evidence type="ECO:0000256" key="8">
    <source>
        <dbReference type="SAM" id="Phobius"/>
    </source>
</evidence>
<evidence type="ECO:0000256" key="5">
    <source>
        <dbReference type="PIRSR" id="PIRSR001992-1"/>
    </source>
</evidence>
<dbReference type="PROSITE" id="PS00484">
    <property type="entry name" value="THYROGLOBULIN_1_1"/>
    <property type="match status" value="1"/>
</dbReference>
<feature type="disulfide bond" evidence="5 6">
    <location>
        <begin position="184"/>
        <end position="191"/>
    </location>
</feature>
<dbReference type="OrthoDB" id="406800at2759"/>
<dbReference type="Gene3D" id="4.10.800.10">
    <property type="entry name" value="Thyroglobulin type-1"/>
    <property type="match status" value="1"/>
</dbReference>
<dbReference type="GO" id="GO:0006955">
    <property type="term" value="P:immune response"/>
    <property type="evidence" value="ECO:0007669"/>
    <property type="project" value="InterPro"/>
</dbReference>